<dbReference type="InterPro" id="IPR029031">
    <property type="entry name" value="Gingipain_N_sf"/>
</dbReference>
<dbReference type="Proteomes" id="UP000195950">
    <property type="component" value="Unassembled WGS sequence"/>
</dbReference>
<dbReference type="SUPFAM" id="SSF52129">
    <property type="entry name" value="Caspase-like"/>
    <property type="match status" value="1"/>
</dbReference>
<comment type="caution">
    <text evidence="3">The sequence shown here is derived from an EMBL/GenBank/DDBJ whole genome shotgun (WGS) entry which is preliminary data.</text>
</comment>
<dbReference type="Gene3D" id="3.40.50.10390">
    <property type="entry name" value="Gingipain r, domain 1"/>
    <property type="match status" value="1"/>
</dbReference>
<name>A0A1Y4II93_PARDI</name>
<dbReference type="Pfam" id="PF01364">
    <property type="entry name" value="Peptidase_C25"/>
    <property type="match status" value="1"/>
</dbReference>
<dbReference type="GO" id="GO:0006508">
    <property type="term" value="P:proteolysis"/>
    <property type="evidence" value="ECO:0007669"/>
    <property type="project" value="InterPro"/>
</dbReference>
<evidence type="ECO:0000313" key="4">
    <source>
        <dbReference type="Proteomes" id="UP000195950"/>
    </source>
</evidence>
<keyword evidence="1" id="KW-0732">Signal</keyword>
<evidence type="ECO:0000313" key="3">
    <source>
        <dbReference type="EMBL" id="OUP20045.1"/>
    </source>
</evidence>
<gene>
    <name evidence="3" type="ORF">B5F32_07640</name>
</gene>
<dbReference type="EMBL" id="NFJX01000005">
    <property type="protein sequence ID" value="OUP20045.1"/>
    <property type="molecule type" value="Genomic_DNA"/>
</dbReference>
<accession>A0A1Y4II93</accession>
<evidence type="ECO:0000256" key="1">
    <source>
        <dbReference type="ARBA" id="ARBA00022729"/>
    </source>
</evidence>
<protein>
    <recommendedName>
        <fullName evidence="2">Gingipain domain-containing protein</fullName>
    </recommendedName>
</protein>
<dbReference type="Gene3D" id="2.60.40.4070">
    <property type="match status" value="1"/>
</dbReference>
<feature type="domain" description="Gingipain" evidence="2">
    <location>
        <begin position="392"/>
        <end position="760"/>
    </location>
</feature>
<dbReference type="CDD" id="cd02258">
    <property type="entry name" value="Peptidase_C25_N"/>
    <property type="match status" value="1"/>
</dbReference>
<dbReference type="AlphaFoldDB" id="A0A1Y4II93"/>
<dbReference type="NCBIfam" id="NF033707">
    <property type="entry name" value="T9SS_sortase"/>
    <property type="match status" value="1"/>
</dbReference>
<evidence type="ECO:0000259" key="2">
    <source>
        <dbReference type="Pfam" id="PF01364"/>
    </source>
</evidence>
<organism evidence="3 4">
    <name type="scientific">Parabacteroides distasonis</name>
    <dbReference type="NCBI Taxonomy" id="823"/>
    <lineage>
        <taxon>Bacteria</taxon>
        <taxon>Pseudomonadati</taxon>
        <taxon>Bacteroidota</taxon>
        <taxon>Bacteroidia</taxon>
        <taxon>Bacteroidales</taxon>
        <taxon>Tannerellaceae</taxon>
        <taxon>Parabacteroides</taxon>
    </lineage>
</organism>
<reference evidence="4" key="1">
    <citation type="submission" date="2017-04" db="EMBL/GenBank/DDBJ databases">
        <title>Function of individual gut microbiota members based on whole genome sequencing of pure cultures obtained from chicken caecum.</title>
        <authorList>
            <person name="Medvecky M."/>
            <person name="Cejkova D."/>
            <person name="Polansky O."/>
            <person name="Karasova D."/>
            <person name="Kubasova T."/>
            <person name="Cizek A."/>
            <person name="Rychlik I."/>
        </authorList>
    </citation>
    <scope>NUCLEOTIDE SEQUENCE [LARGE SCALE GENOMIC DNA]</scope>
    <source>
        <strain evidence="4">An199</strain>
    </source>
</reference>
<sequence>MRRLLYIFIIGLLLCSYTWADGSRYASKSLLSEGKWVKIRVDKTGIYKLSYADLKNMGFSDPSKVSVHGYGGWPLDEDFSKEYIDDVPSTPVWRGSDYLLFYGKGSVKWEYDSSSQTFVHTNNPYSLYGYYFVTDATPTNDMTSVAQASGASTRITTYDDYLLHEQELVSVNQSGREFFGEDFSGARPRTISTFSSIPGITDADGKVTMRFISRINSGSGTASLSINDSELLDITIPSIQTVSSNVRSYTKAIPGTTTALWKGSKSEKNNVVVSYSSSGHTNVRLDYIRMQFVRTLRPYGASTFFRSLTSVGNASRFVISEANSNTLVFDVTDALNVKRVEADLNGSELSFTIPAGRLREFVLVQTNQTFPSPEVVGEVASSNLHGLEQRDMIIISAPSLVQQAERLAVAHREKDGLTVEVVTPEAIYNEFSSGTPDATAYRRLMKMFYDRSSSLGNPPKYLLLFGDGIYDNRGISGEVQGVSRSNMLLTFQSQESLNVYSYATDDYFAFLEDNSGSNFSRDKMCLGVGRFPIRTVTEATQMVDKTISYMENKDLGSWKNNVTFVADDGNNEDSFTTNHMKQADQLAEAIEEVQPGFLVNKVYFDAYKRSSLGTYPDVHNEIEKLLKSGQLLINYTGHGSTTHWADESVWTQTDINNSSYKHLPVWVTATCDFTRFDDVKTSAGESVFLNPTSGGIALFTTTRVVFSGNNANLNKALIDNLFQEDANSRYTLGEAMMYTKRQLNDSNKLNFILIGDPALKFAYPEYKARVTAVNGEAVSDEPFEFKALSRITVEGEILNPSGSFAADFTGVLSSTIFDSQSSITTLGNSSEKFTYLDYPNTIYIGRDSVRNGKFSFTFMVPKDISYSNKKGKLNLYASSETKEAQGSFFDFIVGGTSDTAETDTIGPEIRQIYLNDSSFVSGDKVNTTPYFVAKLWDKSGVNITGSSVGHDMMLTIDSMPSMSYNLNSYYALLPDSENEGLVQFSIPELEPGMHTAEFKVWDILNNSTTYTFTFEVAEGLKPNLIEMYATPNPARDQVEFFLHHNRPESNLKVTVMVYDMTGKFLWSTEKSGSSELFKAYIVTWNLTDNGGRRLRPGVYLYRAAISTNNSKEATKANKLIILAQ</sequence>
<dbReference type="GO" id="GO:0008234">
    <property type="term" value="F:cysteine-type peptidase activity"/>
    <property type="evidence" value="ECO:0007669"/>
    <property type="project" value="InterPro"/>
</dbReference>
<dbReference type="Gene3D" id="3.40.50.1460">
    <property type="match status" value="1"/>
</dbReference>
<dbReference type="InterPro" id="IPR029030">
    <property type="entry name" value="Caspase-like_dom_sf"/>
</dbReference>
<dbReference type="InterPro" id="IPR001769">
    <property type="entry name" value="Gingipain"/>
</dbReference>
<dbReference type="RefSeq" id="WP_087343616.1">
    <property type="nucleotide sequence ID" value="NZ_NFJX01000005.1"/>
</dbReference>
<proteinExistence type="predicted"/>